<dbReference type="AlphaFoldDB" id="A0A1Q3EHR5"/>
<organism evidence="1 2">
    <name type="scientific">Lentinula edodes</name>
    <name type="common">Shiitake mushroom</name>
    <name type="synonym">Lentinus edodes</name>
    <dbReference type="NCBI Taxonomy" id="5353"/>
    <lineage>
        <taxon>Eukaryota</taxon>
        <taxon>Fungi</taxon>
        <taxon>Dikarya</taxon>
        <taxon>Basidiomycota</taxon>
        <taxon>Agaricomycotina</taxon>
        <taxon>Agaricomycetes</taxon>
        <taxon>Agaricomycetidae</taxon>
        <taxon>Agaricales</taxon>
        <taxon>Marasmiineae</taxon>
        <taxon>Omphalotaceae</taxon>
        <taxon>Lentinula</taxon>
    </lineage>
</organism>
<protein>
    <submittedName>
        <fullName evidence="1">Uncharacterized protein</fullName>
    </submittedName>
</protein>
<dbReference type="Proteomes" id="UP000188533">
    <property type="component" value="Unassembled WGS sequence"/>
</dbReference>
<accession>A0A1Q3EHR5</accession>
<reference evidence="1 2" key="2">
    <citation type="submission" date="2017-02" db="EMBL/GenBank/DDBJ databases">
        <title>A genome survey and senescence transcriptome analysis in Lentinula edodes.</title>
        <authorList>
            <person name="Sakamoto Y."/>
            <person name="Nakade K."/>
            <person name="Sato S."/>
            <person name="Yoshida Y."/>
            <person name="Miyazaki K."/>
            <person name="Natsume S."/>
            <person name="Konno N."/>
        </authorList>
    </citation>
    <scope>NUCLEOTIDE SEQUENCE [LARGE SCALE GENOMIC DNA]</scope>
    <source>
        <strain evidence="1 2">NBRC 111202</strain>
    </source>
</reference>
<comment type="caution">
    <text evidence="1">The sequence shown here is derived from an EMBL/GenBank/DDBJ whole genome shotgun (WGS) entry which is preliminary data.</text>
</comment>
<gene>
    <name evidence="1" type="ORF">LENED_008641</name>
</gene>
<dbReference type="EMBL" id="BDGU01000343">
    <property type="protein sequence ID" value="GAW06699.1"/>
    <property type="molecule type" value="Genomic_DNA"/>
</dbReference>
<keyword evidence="2" id="KW-1185">Reference proteome</keyword>
<evidence type="ECO:0000313" key="2">
    <source>
        <dbReference type="Proteomes" id="UP000188533"/>
    </source>
</evidence>
<sequence length="142" mass="16355">MQSGRLLEMYWQIIGITHTEVVGQFAFLSTTTTLRKRWLVCATTQRKDAPPFVQLRPKRLRSAGKIYYETPLRCDLKLNILQSYIVLYSFHRRTSTKCSFNCARPVRSLFFFSGIVPAQWRHQLPTLSSPALKSNSSVPTEA</sequence>
<reference evidence="1 2" key="1">
    <citation type="submission" date="2016-08" db="EMBL/GenBank/DDBJ databases">
        <authorList>
            <consortium name="Lentinula edodes genome sequencing consortium"/>
            <person name="Sakamoto Y."/>
            <person name="Nakade K."/>
            <person name="Sato S."/>
            <person name="Yoshida Y."/>
            <person name="Miyazaki K."/>
            <person name="Natsume S."/>
            <person name="Konno N."/>
        </authorList>
    </citation>
    <scope>NUCLEOTIDE SEQUENCE [LARGE SCALE GENOMIC DNA]</scope>
    <source>
        <strain evidence="1 2">NBRC 111202</strain>
    </source>
</reference>
<evidence type="ECO:0000313" key="1">
    <source>
        <dbReference type="EMBL" id="GAW06699.1"/>
    </source>
</evidence>
<name>A0A1Q3EHR5_LENED</name>
<proteinExistence type="predicted"/>